<keyword evidence="8" id="KW-1185">Reference proteome</keyword>
<feature type="domain" description="Multidrug resistance protein MdtA-like barrel-sandwich hybrid" evidence="5">
    <location>
        <begin position="79"/>
        <end position="230"/>
    </location>
</feature>
<dbReference type="NCBIfam" id="TIGR01730">
    <property type="entry name" value="RND_mfp"/>
    <property type="match status" value="1"/>
</dbReference>
<comment type="caution">
    <text evidence="7">The sequence shown here is derived from an EMBL/GenBank/DDBJ whole genome shotgun (WGS) entry which is preliminary data.</text>
</comment>
<dbReference type="InterPro" id="IPR058792">
    <property type="entry name" value="Beta-barrel_RND_2"/>
</dbReference>
<evidence type="ECO:0000256" key="1">
    <source>
        <dbReference type="ARBA" id="ARBA00004196"/>
    </source>
</evidence>
<gene>
    <name evidence="7" type="ORF">LX70_00138</name>
</gene>
<dbReference type="GO" id="GO:0022857">
    <property type="term" value="F:transmembrane transporter activity"/>
    <property type="evidence" value="ECO:0007669"/>
    <property type="project" value="InterPro"/>
</dbReference>
<reference evidence="7 8" key="1">
    <citation type="submission" date="2018-02" db="EMBL/GenBank/DDBJ databases">
        <title>Genomic Encyclopedia of Archaeal and Bacterial Type Strains, Phase II (KMG-II): from individual species to whole genera.</title>
        <authorList>
            <person name="Goeker M."/>
        </authorList>
    </citation>
    <scope>NUCLEOTIDE SEQUENCE [LARGE SCALE GENOMIC DNA]</scope>
    <source>
        <strain evidence="7 8">DSM 18921</strain>
    </source>
</reference>
<name>A0A2S8SBV4_9RHOB</name>
<dbReference type="InterPro" id="IPR058625">
    <property type="entry name" value="MdtA-like_BSH"/>
</dbReference>
<dbReference type="EMBL" id="PVEP01000001">
    <property type="protein sequence ID" value="PQV58327.1"/>
    <property type="molecule type" value="Genomic_DNA"/>
</dbReference>
<protein>
    <submittedName>
        <fullName evidence="7">HlyD family secretion protein</fullName>
    </submittedName>
</protein>
<keyword evidence="4" id="KW-0812">Transmembrane</keyword>
<evidence type="ECO:0000256" key="4">
    <source>
        <dbReference type="SAM" id="Phobius"/>
    </source>
</evidence>
<dbReference type="GO" id="GO:0016020">
    <property type="term" value="C:membrane"/>
    <property type="evidence" value="ECO:0007669"/>
    <property type="project" value="InterPro"/>
</dbReference>
<evidence type="ECO:0000313" key="7">
    <source>
        <dbReference type="EMBL" id="PQV58327.1"/>
    </source>
</evidence>
<dbReference type="OrthoDB" id="9791520at2"/>
<evidence type="ECO:0000313" key="8">
    <source>
        <dbReference type="Proteomes" id="UP000238338"/>
    </source>
</evidence>
<dbReference type="Gene3D" id="2.40.50.100">
    <property type="match status" value="2"/>
</dbReference>
<evidence type="ECO:0000259" key="5">
    <source>
        <dbReference type="Pfam" id="PF25917"/>
    </source>
</evidence>
<keyword evidence="4" id="KW-1133">Transmembrane helix</keyword>
<comment type="subcellular location">
    <subcellularLocation>
        <location evidence="1">Cell envelope</location>
    </subcellularLocation>
</comment>
<dbReference type="InterPro" id="IPR006143">
    <property type="entry name" value="RND_pump_MFP"/>
</dbReference>
<dbReference type="AlphaFoldDB" id="A0A2S8SBV4"/>
<evidence type="ECO:0000256" key="3">
    <source>
        <dbReference type="ARBA" id="ARBA00023054"/>
    </source>
</evidence>
<dbReference type="InterPro" id="IPR050465">
    <property type="entry name" value="UPF0194_transport"/>
</dbReference>
<dbReference type="Pfam" id="PF25954">
    <property type="entry name" value="Beta-barrel_RND_2"/>
    <property type="match status" value="1"/>
</dbReference>
<dbReference type="SUPFAM" id="SSF111369">
    <property type="entry name" value="HlyD-like secretion proteins"/>
    <property type="match status" value="1"/>
</dbReference>
<dbReference type="Proteomes" id="UP000238338">
    <property type="component" value="Unassembled WGS sequence"/>
</dbReference>
<keyword evidence="3" id="KW-0175">Coiled coil</keyword>
<feature type="transmembrane region" description="Helical" evidence="4">
    <location>
        <begin position="21"/>
        <end position="42"/>
    </location>
</feature>
<evidence type="ECO:0000256" key="2">
    <source>
        <dbReference type="ARBA" id="ARBA00009477"/>
    </source>
</evidence>
<dbReference type="Pfam" id="PF25917">
    <property type="entry name" value="BSH_RND"/>
    <property type="match status" value="1"/>
</dbReference>
<sequence>MAESDGKDLEAMLASAKRGRGGWRWALIAVVAAALAGGAFLYSRAGSSGGTTYVTEPATKGDLVVTVTATGTVQPTTEVAVSSELSGTLATVEADYNDEVKVGQVLARLDDTKFRAQVSNAEAALAAARAQLAQAEAGEREATALFDAQAELEKRGVVRRTDFISYQASKDRAAAAVDAAKASLTLAEANLALEQDDLAKSVIRSPINGVVLSRDVSAGQIVAASLSAPTLFTLAEDLRQMQLLVDIDEADIGQVKVGDTATFTVDAYPGRSFPATITQVRFSPETTDDVVTYKGVLAVDNAELLLRPGMTATATITVAEEQGRLLVPNAALRYAPPQAVAEDSGGSGLIGLIMPRRRGERSGNATGKAVWVLRGEVPTEVAVTPGATDGRQTVITAGDLAEGDPVITDQRSAAP</sequence>
<keyword evidence="4" id="KW-0472">Membrane</keyword>
<dbReference type="RefSeq" id="WP_105512621.1">
    <property type="nucleotide sequence ID" value="NZ_PVEP01000001.1"/>
</dbReference>
<dbReference type="PANTHER" id="PTHR32347">
    <property type="entry name" value="EFFLUX SYSTEM COMPONENT YKNX-RELATED"/>
    <property type="match status" value="1"/>
</dbReference>
<comment type="similarity">
    <text evidence="2">Belongs to the membrane fusion protein (MFP) (TC 8.A.1) family.</text>
</comment>
<feature type="domain" description="CusB-like beta-barrel" evidence="6">
    <location>
        <begin position="245"/>
        <end position="317"/>
    </location>
</feature>
<evidence type="ECO:0000259" key="6">
    <source>
        <dbReference type="Pfam" id="PF25954"/>
    </source>
</evidence>
<organism evidence="7 8">
    <name type="scientific">Albidovulum denitrificans</name>
    <dbReference type="NCBI Taxonomy" id="404881"/>
    <lineage>
        <taxon>Bacteria</taxon>
        <taxon>Pseudomonadati</taxon>
        <taxon>Pseudomonadota</taxon>
        <taxon>Alphaproteobacteria</taxon>
        <taxon>Rhodobacterales</taxon>
        <taxon>Paracoccaceae</taxon>
        <taxon>Albidovulum</taxon>
    </lineage>
</organism>
<accession>A0A2S8SBV4</accession>
<proteinExistence type="inferred from homology"/>
<dbReference type="Gene3D" id="2.40.30.170">
    <property type="match status" value="1"/>
</dbReference>
<dbReference type="PANTHER" id="PTHR32347:SF14">
    <property type="entry name" value="EFFLUX SYSTEM COMPONENT YKNX-RELATED"/>
    <property type="match status" value="1"/>
</dbReference>
<dbReference type="GO" id="GO:0030313">
    <property type="term" value="C:cell envelope"/>
    <property type="evidence" value="ECO:0007669"/>
    <property type="project" value="UniProtKB-SubCell"/>
</dbReference>